<organism evidence="1">
    <name type="scientific">bioreactor metagenome</name>
    <dbReference type="NCBI Taxonomy" id="1076179"/>
    <lineage>
        <taxon>unclassified sequences</taxon>
        <taxon>metagenomes</taxon>
        <taxon>ecological metagenomes</taxon>
    </lineage>
</organism>
<protein>
    <recommendedName>
        <fullName evidence="2">Lipoprotein</fullName>
    </recommendedName>
</protein>
<evidence type="ECO:0008006" key="2">
    <source>
        <dbReference type="Google" id="ProtNLM"/>
    </source>
</evidence>
<proteinExistence type="predicted"/>
<name>A0A644TC67_9ZZZZ</name>
<gene>
    <name evidence="1" type="ORF">SDC9_10125</name>
</gene>
<dbReference type="AlphaFoldDB" id="A0A644TC67"/>
<comment type="caution">
    <text evidence="1">The sequence shown here is derived from an EMBL/GenBank/DDBJ whole genome shotgun (WGS) entry which is preliminary data.</text>
</comment>
<sequence length="476" mass="50362">MTMLVSCATAPKLPQWALSPPSPDGTYTYFTGSASAGDPATAIGDATDRLIAGIMQYIGVDVRVSTSATARASLDSYSADLRQTVETESNTRLTGFQVSQKHLAKESKTGLTTAYILARYETRELEKEKARIAALFKERVDAVAKPEAEGDAFAAEGRALDAVKKYIEAMAAASGAEVENASIKLERNANKARAQVAGIGFLIGDGKSLQGFLGKAYTEPIVVRVFREGAQGRKPLPGATLMIGYSRKMPSGQLGTKTASFISDTSGYAYLDLPAPDFVGRGKILVQLDLSASMELLDKVGPGFKPQMAALEDEIRTKYAELPYIVTSGASEIPMVLFIVDRDEKGEPTNLGATQSGLAETLVREGFSVRGLSLDPALLAGPPDRLVAQARAAAPEGTLRLAYGSAGIDWLRKESGMFLASASASITIVDLRSGATLYSADKSRQVLASDEAGARRSALRDLGAQSFGNDILASLP</sequence>
<accession>A0A644TC67</accession>
<dbReference type="EMBL" id="VSSQ01000025">
    <property type="protein sequence ID" value="MPL64470.1"/>
    <property type="molecule type" value="Genomic_DNA"/>
</dbReference>
<evidence type="ECO:0000313" key="1">
    <source>
        <dbReference type="EMBL" id="MPL64470.1"/>
    </source>
</evidence>
<reference evidence="1" key="1">
    <citation type="submission" date="2019-08" db="EMBL/GenBank/DDBJ databases">
        <authorList>
            <person name="Kucharzyk K."/>
            <person name="Murdoch R.W."/>
            <person name="Higgins S."/>
            <person name="Loffler F."/>
        </authorList>
    </citation>
    <scope>NUCLEOTIDE SEQUENCE</scope>
</reference>